<evidence type="ECO:0000313" key="1">
    <source>
        <dbReference type="EMBL" id="QJA78356.1"/>
    </source>
</evidence>
<dbReference type="AlphaFoldDB" id="A0A6M3K9D1"/>
<dbReference type="EMBL" id="MT142333">
    <property type="protein sequence ID" value="QJA78356.1"/>
    <property type="molecule type" value="Genomic_DNA"/>
</dbReference>
<gene>
    <name evidence="1" type="ORF">MM415A01080_0003</name>
</gene>
<accession>A0A6M3K9D1</accession>
<organism evidence="1">
    <name type="scientific">viral metagenome</name>
    <dbReference type="NCBI Taxonomy" id="1070528"/>
    <lineage>
        <taxon>unclassified sequences</taxon>
        <taxon>metagenomes</taxon>
        <taxon>organismal metagenomes</taxon>
    </lineage>
</organism>
<name>A0A6M3K9D1_9ZZZZ</name>
<proteinExistence type="predicted"/>
<sequence length="143" mass="15286">MEYDKSEWDGAAVEAALDVSSFRKVCLLDLNGYEGQEGDPTKALCKLPYKKSPDAAPNLAAIRAIAGGHGIGAVKRPDGVPEEFYNKKLSGAKARFETMRAAALDSKVEQVIEMVQLLTATVERLSGAIAAVASDVKEIKLYG</sequence>
<reference evidence="1" key="1">
    <citation type="submission" date="2020-03" db="EMBL/GenBank/DDBJ databases">
        <title>The deep terrestrial virosphere.</title>
        <authorList>
            <person name="Holmfeldt K."/>
            <person name="Nilsson E."/>
            <person name="Simone D."/>
            <person name="Lopez-Fernandez M."/>
            <person name="Wu X."/>
            <person name="de Brujin I."/>
            <person name="Lundin D."/>
            <person name="Andersson A."/>
            <person name="Bertilsson S."/>
            <person name="Dopson M."/>
        </authorList>
    </citation>
    <scope>NUCLEOTIDE SEQUENCE</scope>
    <source>
        <strain evidence="1">MM415A01080</strain>
    </source>
</reference>
<protein>
    <submittedName>
        <fullName evidence="1">Uncharacterized protein</fullName>
    </submittedName>
</protein>